<comment type="subcellular location">
    <subcellularLocation>
        <location evidence="2">Chromosome</location>
    </subcellularLocation>
    <subcellularLocation>
        <location evidence="1">Nucleus</location>
    </subcellularLocation>
</comment>
<dbReference type="GO" id="GO:0007130">
    <property type="term" value="P:synaptonemal complex assembly"/>
    <property type="evidence" value="ECO:0007669"/>
    <property type="project" value="TreeGrafter"/>
</dbReference>
<sequence>MAPKLVLKCPPPPPILSSPPPSLLQIVRSSSTANPNLQLSGKVTMNQFSMMTDPSETTGLSETDDYSEADDLSKIDEFVMWEYLEAKKQKVVAEKKRLEAEIERLEKCQMETRDGCPDGYRAQAVSTFYEKPRQAYPPVHRCPTEVEANIHHFPVVRTSIELLKVVLHTMISTIFFSRELLPLSSFGVRDLPICFSDEKFSFEDHFLNNGAEPEEAYPLQLDWGRVPVMERNRDKNTDDILDHLENKFVESLMKRELLGLQFIIVKDAARPLEVYETYTISIDYSGSRGCSDRRGEKPDFHDPMEDYKSSVEIKKAILDMFRHIYIVTNKITTLPEQRCLIFHTFHTPWAPESKNGDEFDSSWDDVLAFPTICGWRRNTVSSRVGSPRLMIKSATLNVTFINSPESNEKAHGIPTQMPTQIQFRGCRLRDEDMEWAYGTQWVEDELDERAAAKEIKLEQIKLEKPTSEEPTPEEPTPEEPTPKETAPEETAPEETAPEETAPEETTPEKAATPERAIKRDADEEADEDGPRKKAKTA</sequence>
<evidence type="ECO:0000256" key="4">
    <source>
        <dbReference type="ARBA" id="ARBA00023242"/>
    </source>
</evidence>
<keyword evidence="8" id="KW-0238">DNA-binding</keyword>
<dbReference type="InterPro" id="IPR036570">
    <property type="entry name" value="HORMA_dom_sf"/>
</dbReference>
<comment type="caution">
    <text evidence="8">The sequence shown here is derived from an EMBL/GenBank/DDBJ whole genome shotgun (WGS) entry which is preliminary data.</text>
</comment>
<dbReference type="GO" id="GO:0003677">
    <property type="term" value="F:DNA binding"/>
    <property type="evidence" value="ECO:0007669"/>
    <property type="project" value="UniProtKB-KW"/>
</dbReference>
<dbReference type="Proteomes" id="UP001147782">
    <property type="component" value="Unassembled WGS sequence"/>
</dbReference>
<feature type="domain" description="HORMA" evidence="7">
    <location>
        <begin position="157"/>
        <end position="398"/>
    </location>
</feature>
<dbReference type="Pfam" id="PF02301">
    <property type="entry name" value="HORMA"/>
    <property type="match status" value="1"/>
</dbReference>
<dbReference type="PANTHER" id="PTHR48225:SF7">
    <property type="entry name" value="MEIOSIS-SPECIFIC PROTEIN HOP1"/>
    <property type="match status" value="1"/>
</dbReference>
<dbReference type="AlphaFoldDB" id="A0A9W9SM78"/>
<reference evidence="8" key="2">
    <citation type="journal article" date="2023" name="IMA Fungus">
        <title>Comparative genomic study of the Penicillium genus elucidates a diverse pangenome and 15 lateral gene transfer events.</title>
        <authorList>
            <person name="Petersen C."/>
            <person name="Sorensen T."/>
            <person name="Nielsen M.R."/>
            <person name="Sondergaard T.E."/>
            <person name="Sorensen J.L."/>
            <person name="Fitzpatrick D.A."/>
            <person name="Frisvad J.C."/>
            <person name="Nielsen K.L."/>
        </authorList>
    </citation>
    <scope>NUCLEOTIDE SEQUENCE</scope>
    <source>
        <strain evidence="8">IBT 29864</strain>
    </source>
</reference>
<dbReference type="RefSeq" id="XP_056557405.1">
    <property type="nucleotide sequence ID" value="XM_056695193.1"/>
</dbReference>
<dbReference type="InterPro" id="IPR003511">
    <property type="entry name" value="HORMA_dom"/>
</dbReference>
<feature type="compositionally biased region" description="Basic and acidic residues" evidence="6">
    <location>
        <begin position="511"/>
        <end position="521"/>
    </location>
</feature>
<feature type="compositionally biased region" description="Basic and acidic residues" evidence="6">
    <location>
        <begin position="457"/>
        <end position="467"/>
    </location>
</feature>
<organism evidence="8 9">
    <name type="scientific">Penicillium cataractarum</name>
    <dbReference type="NCBI Taxonomy" id="2100454"/>
    <lineage>
        <taxon>Eukaryota</taxon>
        <taxon>Fungi</taxon>
        <taxon>Dikarya</taxon>
        <taxon>Ascomycota</taxon>
        <taxon>Pezizomycotina</taxon>
        <taxon>Eurotiomycetes</taxon>
        <taxon>Eurotiomycetidae</taxon>
        <taxon>Eurotiales</taxon>
        <taxon>Aspergillaceae</taxon>
        <taxon>Penicillium</taxon>
    </lineage>
</organism>
<name>A0A9W9SM78_9EURO</name>
<keyword evidence="9" id="KW-1185">Reference proteome</keyword>
<dbReference type="PROSITE" id="PS50815">
    <property type="entry name" value="HORMA"/>
    <property type="match status" value="1"/>
</dbReference>
<evidence type="ECO:0000313" key="9">
    <source>
        <dbReference type="Proteomes" id="UP001147782"/>
    </source>
</evidence>
<proteinExistence type="predicted"/>
<evidence type="ECO:0000313" key="8">
    <source>
        <dbReference type="EMBL" id="KAJ5379834.1"/>
    </source>
</evidence>
<feature type="compositionally biased region" description="Pro residues" evidence="6">
    <location>
        <begin position="9"/>
        <end position="20"/>
    </location>
</feature>
<dbReference type="InterPro" id="IPR051294">
    <property type="entry name" value="HORMA_MeioticProgression"/>
</dbReference>
<dbReference type="Gene3D" id="3.30.900.10">
    <property type="entry name" value="HORMA domain"/>
    <property type="match status" value="1"/>
</dbReference>
<dbReference type="PANTHER" id="PTHR48225">
    <property type="entry name" value="HORMA DOMAIN-CONTAINING PROTEIN 1"/>
    <property type="match status" value="1"/>
</dbReference>
<keyword evidence="5" id="KW-0469">Meiosis</keyword>
<feature type="region of interest" description="Disordered" evidence="6">
    <location>
        <begin position="1"/>
        <end position="20"/>
    </location>
</feature>
<feature type="compositionally biased region" description="Acidic residues" evidence="6">
    <location>
        <begin position="490"/>
        <end position="502"/>
    </location>
</feature>
<evidence type="ECO:0000256" key="3">
    <source>
        <dbReference type="ARBA" id="ARBA00022454"/>
    </source>
</evidence>
<evidence type="ECO:0000259" key="7">
    <source>
        <dbReference type="PROSITE" id="PS50815"/>
    </source>
</evidence>
<evidence type="ECO:0000256" key="1">
    <source>
        <dbReference type="ARBA" id="ARBA00004123"/>
    </source>
</evidence>
<dbReference type="GO" id="GO:0005694">
    <property type="term" value="C:chromosome"/>
    <property type="evidence" value="ECO:0007669"/>
    <property type="project" value="UniProtKB-SubCell"/>
</dbReference>
<protein>
    <submittedName>
        <fullName evidence="8">DNA-binding HORMA</fullName>
    </submittedName>
</protein>
<keyword evidence="4" id="KW-0539">Nucleus</keyword>
<evidence type="ECO:0000256" key="6">
    <source>
        <dbReference type="SAM" id="MobiDB-lite"/>
    </source>
</evidence>
<gene>
    <name evidence="8" type="ORF">N7496_002262</name>
</gene>
<keyword evidence="3" id="KW-0158">Chromosome</keyword>
<evidence type="ECO:0000256" key="2">
    <source>
        <dbReference type="ARBA" id="ARBA00004286"/>
    </source>
</evidence>
<feature type="region of interest" description="Disordered" evidence="6">
    <location>
        <begin position="457"/>
        <end position="537"/>
    </location>
</feature>
<evidence type="ECO:0000256" key="5">
    <source>
        <dbReference type="ARBA" id="ARBA00023254"/>
    </source>
</evidence>
<dbReference type="GO" id="GO:0051598">
    <property type="term" value="P:meiotic recombination checkpoint signaling"/>
    <property type="evidence" value="ECO:0007669"/>
    <property type="project" value="TreeGrafter"/>
</dbReference>
<reference evidence="8" key="1">
    <citation type="submission" date="2022-11" db="EMBL/GenBank/DDBJ databases">
        <authorList>
            <person name="Petersen C."/>
        </authorList>
    </citation>
    <scope>NUCLEOTIDE SEQUENCE</scope>
    <source>
        <strain evidence="8">IBT 29864</strain>
    </source>
</reference>
<accession>A0A9W9SM78</accession>
<dbReference type="OrthoDB" id="1928087at2759"/>
<dbReference type="EMBL" id="JAPZBS010000002">
    <property type="protein sequence ID" value="KAJ5379834.1"/>
    <property type="molecule type" value="Genomic_DNA"/>
</dbReference>
<dbReference type="GO" id="GO:0005634">
    <property type="term" value="C:nucleus"/>
    <property type="evidence" value="ECO:0007669"/>
    <property type="project" value="UniProtKB-SubCell"/>
</dbReference>
<dbReference type="GeneID" id="81434370"/>